<gene>
    <name evidence="1" type="ORF">CVS54_03719</name>
</gene>
<dbReference type="Proteomes" id="UP000274841">
    <property type="component" value="Chromosome"/>
</dbReference>
<accession>A0A3S9WQI2</accession>
<organism evidence="1 2">
    <name type="scientific">Microbacterium oxydans</name>
    <dbReference type="NCBI Taxonomy" id="82380"/>
    <lineage>
        <taxon>Bacteria</taxon>
        <taxon>Bacillati</taxon>
        <taxon>Actinomycetota</taxon>
        <taxon>Actinomycetes</taxon>
        <taxon>Micrococcales</taxon>
        <taxon>Microbacteriaceae</taxon>
        <taxon>Microbacterium</taxon>
    </lineage>
</organism>
<dbReference type="RefSeq" id="WP_127012853.1">
    <property type="nucleotide sequence ID" value="NZ_CP031422.1"/>
</dbReference>
<sequence length="124" mass="14010">MNDEYPPSIRKIVARIDAGWPPIVDVNPGWYTLLERLDAALVEIAPDYRVQQVKSKFGSLSYSASPSDDPYDYNEAFIEAIRAAEWASIEVCELCGASAKQYVIRMWVWTVCDEHADALRSVSH</sequence>
<dbReference type="EMBL" id="CP031422">
    <property type="protein sequence ID" value="AZS42356.1"/>
    <property type="molecule type" value="Genomic_DNA"/>
</dbReference>
<protein>
    <submittedName>
        <fullName evidence="1">Uncharacterized protein</fullName>
    </submittedName>
</protein>
<evidence type="ECO:0000313" key="1">
    <source>
        <dbReference type="EMBL" id="AZS42356.1"/>
    </source>
</evidence>
<name>A0A3S9WQI2_9MICO</name>
<dbReference type="AlphaFoldDB" id="A0A3S9WQI2"/>
<dbReference type="KEGG" id="moy:CVS54_03719"/>
<evidence type="ECO:0000313" key="2">
    <source>
        <dbReference type="Proteomes" id="UP000274841"/>
    </source>
</evidence>
<reference evidence="1 2" key="1">
    <citation type="submission" date="2018-08" db="EMBL/GenBank/DDBJ databases">
        <title>Microbacterium oxydans strain HG3.</title>
        <authorList>
            <person name="ORTET P."/>
        </authorList>
    </citation>
    <scope>NUCLEOTIDE SEQUENCE [LARGE SCALE GENOMIC DNA]</scope>
    <source>
        <strain evidence="1 2">HG3</strain>
    </source>
</reference>
<proteinExistence type="predicted"/>